<comment type="caution">
    <text evidence="2">The sequence shown here is derived from an EMBL/GenBank/DDBJ whole genome shotgun (WGS) entry which is preliminary data.</text>
</comment>
<protein>
    <submittedName>
        <fullName evidence="2">Alpha/beta fold hydrolase</fullName>
    </submittedName>
</protein>
<dbReference type="Gene3D" id="3.40.50.1820">
    <property type="entry name" value="alpha/beta hydrolase"/>
    <property type="match status" value="1"/>
</dbReference>
<dbReference type="EMBL" id="BAAALR010000057">
    <property type="protein sequence ID" value="GAA1703515.1"/>
    <property type="molecule type" value="Genomic_DNA"/>
</dbReference>
<keyword evidence="2" id="KW-0378">Hydrolase</keyword>
<feature type="region of interest" description="Disordered" evidence="1">
    <location>
        <begin position="163"/>
        <end position="196"/>
    </location>
</feature>
<reference evidence="3" key="1">
    <citation type="journal article" date="2019" name="Int. J. Syst. Evol. Microbiol.">
        <title>The Global Catalogue of Microorganisms (GCM) 10K type strain sequencing project: providing services to taxonomists for standard genome sequencing and annotation.</title>
        <authorList>
            <consortium name="The Broad Institute Genomics Platform"/>
            <consortium name="The Broad Institute Genome Sequencing Center for Infectious Disease"/>
            <person name="Wu L."/>
            <person name="Ma J."/>
        </authorList>
    </citation>
    <scope>NUCLEOTIDE SEQUENCE [LARGE SCALE GENOMIC DNA]</scope>
    <source>
        <strain evidence="3">JCM 13244</strain>
    </source>
</reference>
<evidence type="ECO:0000313" key="2">
    <source>
        <dbReference type="EMBL" id="GAA1703515.1"/>
    </source>
</evidence>
<feature type="region of interest" description="Disordered" evidence="1">
    <location>
        <begin position="277"/>
        <end position="309"/>
    </location>
</feature>
<feature type="region of interest" description="Disordered" evidence="1">
    <location>
        <begin position="54"/>
        <end position="73"/>
    </location>
</feature>
<evidence type="ECO:0000313" key="3">
    <source>
        <dbReference type="Proteomes" id="UP001499947"/>
    </source>
</evidence>
<evidence type="ECO:0000256" key="1">
    <source>
        <dbReference type="SAM" id="MobiDB-lite"/>
    </source>
</evidence>
<dbReference type="SUPFAM" id="SSF53474">
    <property type="entry name" value="alpha/beta-Hydrolases"/>
    <property type="match status" value="1"/>
</dbReference>
<dbReference type="GO" id="GO:0016787">
    <property type="term" value="F:hydrolase activity"/>
    <property type="evidence" value="ECO:0007669"/>
    <property type="project" value="UniProtKB-KW"/>
</dbReference>
<organism evidence="2 3">
    <name type="scientific">Streptomyces yatensis</name>
    <dbReference type="NCBI Taxonomy" id="155177"/>
    <lineage>
        <taxon>Bacteria</taxon>
        <taxon>Bacillati</taxon>
        <taxon>Actinomycetota</taxon>
        <taxon>Actinomycetes</taxon>
        <taxon>Kitasatosporales</taxon>
        <taxon>Streptomycetaceae</taxon>
        <taxon>Streptomyces</taxon>
        <taxon>Streptomyces violaceusniger group</taxon>
    </lineage>
</organism>
<accession>A0ABP4UHE8</accession>
<gene>
    <name evidence="2" type="ORF">GCM10009680_50600</name>
</gene>
<dbReference type="InterPro" id="IPR029058">
    <property type="entry name" value="AB_hydrolase_fold"/>
</dbReference>
<proteinExistence type="predicted"/>
<sequence length="309" mass="31765">MNSDVNDTAFVLGHGARHGSWQRAATQHAPLADAGAGAARVAAGLPEHGFSAPLPSGYPLPGRAGPLTGRASSPAATCAARSQLTGCLVSGTRRPMPQPAGVTMGECTRGVWDTLRRAGRHRRLVLVAHRAGGTPAWSAAPCAPGPAGRIACLCASVPAGRPRLSGHPGTPENATARRHSLSPGDPQPLDAVRTDPLQPDSACVQELRQARSHGTPAGRFDRRRSALGPGLPPAVPAAPAALATARWGRIPRAFWRRAQDRALPTAAQGLMTAEAGRAVPGAPSTVPTLPAGRSPIADRPRELAGTLVR</sequence>
<feature type="region of interest" description="Disordered" evidence="1">
    <location>
        <begin position="208"/>
        <end position="232"/>
    </location>
</feature>
<dbReference type="Proteomes" id="UP001499947">
    <property type="component" value="Unassembled WGS sequence"/>
</dbReference>
<name>A0ABP4UHE8_9ACTN</name>
<keyword evidence="3" id="KW-1185">Reference proteome</keyword>